<dbReference type="PANTHER" id="PTHR34689">
    <property type="entry name" value="NUCLEIC ACID-BINDING PROTEIN"/>
    <property type="match status" value="1"/>
</dbReference>
<organism evidence="2 3">
    <name type="scientific">Naganishia liquefaciens</name>
    <dbReference type="NCBI Taxonomy" id="104408"/>
    <lineage>
        <taxon>Eukaryota</taxon>
        <taxon>Fungi</taxon>
        <taxon>Dikarya</taxon>
        <taxon>Basidiomycota</taxon>
        <taxon>Agaricomycotina</taxon>
        <taxon>Tremellomycetes</taxon>
        <taxon>Filobasidiales</taxon>
        <taxon>Filobasidiaceae</taxon>
        <taxon>Naganishia</taxon>
    </lineage>
</organism>
<accession>A0A8H3TTR6</accession>
<dbReference type="AlphaFoldDB" id="A0A8H3TTR6"/>
<dbReference type="OrthoDB" id="2538345at2759"/>
<dbReference type="PANTHER" id="PTHR34689:SF1">
    <property type="entry name" value="NUCLEIC ACID-BINDING PROTEIN"/>
    <property type="match status" value="1"/>
</dbReference>
<feature type="compositionally biased region" description="Basic residues" evidence="1">
    <location>
        <begin position="132"/>
        <end position="165"/>
    </location>
</feature>
<sequence length="372" mass="44802">MSHRDRERDEYSGSRTYDEDRERRRRDERDERRSDERRRGEDKHRRDRDRDSSRDTRRRDDERGEARRRRDEDDDWERRKRSRSRSPSRRERERKRDRSPDRARRRDRSPSTSSSETSSSSSGSESDEERDRRRRREKKEKRRREEKRAKRDRKREKKEKKRLKKTSAVTSQWGTYGIIDVSDQHNKEPEFRAWLVEERHINPETLAKDKEKKEFARFVEDYNTGTFILLLRTGHTAYRRFYHPATLPHEKYYDMEKYEIKMRLIRGGEALPDMPGSSTYDPNADMAAHSKSLKVCLPLPPQGENDSPPPPSPFVLFQRAPVETDSFLNKAQVAELRRLQQERNEVGQRKVLGLAVPKAMGVRQEERNTLYR</sequence>
<reference evidence="2" key="1">
    <citation type="submission" date="2020-07" db="EMBL/GenBank/DDBJ databases">
        <title>Draft Genome Sequence of a Deep-Sea Yeast, Naganishia (Cryptococcus) liquefaciens strain N6.</title>
        <authorList>
            <person name="Han Y.W."/>
            <person name="Kajitani R."/>
            <person name="Morimoto H."/>
            <person name="Parhat M."/>
            <person name="Tsubouchi H."/>
            <person name="Bakenova O."/>
            <person name="Ogata M."/>
            <person name="Argunhan B."/>
            <person name="Aoki R."/>
            <person name="Kajiwara S."/>
            <person name="Itoh T."/>
            <person name="Iwasaki H."/>
        </authorList>
    </citation>
    <scope>NUCLEOTIDE SEQUENCE</scope>
    <source>
        <strain evidence="2">N6</strain>
    </source>
</reference>
<name>A0A8H3TTR6_9TREE</name>
<dbReference type="Proteomes" id="UP000620104">
    <property type="component" value="Unassembled WGS sequence"/>
</dbReference>
<proteinExistence type="predicted"/>
<dbReference type="EMBL" id="BLZA01000021">
    <property type="protein sequence ID" value="GHJ87376.1"/>
    <property type="molecule type" value="Genomic_DNA"/>
</dbReference>
<feature type="compositionally biased region" description="Low complexity" evidence="1">
    <location>
        <begin position="110"/>
        <end position="124"/>
    </location>
</feature>
<evidence type="ECO:0000313" key="3">
    <source>
        <dbReference type="Proteomes" id="UP000620104"/>
    </source>
</evidence>
<feature type="compositionally biased region" description="Basic and acidic residues" evidence="1">
    <location>
        <begin position="88"/>
        <end position="104"/>
    </location>
</feature>
<comment type="caution">
    <text evidence="2">The sequence shown here is derived from an EMBL/GenBank/DDBJ whole genome shotgun (WGS) entry which is preliminary data.</text>
</comment>
<feature type="compositionally biased region" description="Basic and acidic residues" evidence="1">
    <location>
        <begin position="1"/>
        <end position="71"/>
    </location>
</feature>
<evidence type="ECO:0000313" key="2">
    <source>
        <dbReference type="EMBL" id="GHJ87376.1"/>
    </source>
</evidence>
<feature type="region of interest" description="Disordered" evidence="1">
    <location>
        <begin position="1"/>
        <end position="168"/>
    </location>
</feature>
<gene>
    <name evidence="2" type="ORF">NliqN6_3778</name>
</gene>
<keyword evidence="3" id="KW-1185">Reference proteome</keyword>
<protein>
    <submittedName>
        <fullName evidence="2">Uncharacterized protein</fullName>
    </submittedName>
</protein>
<evidence type="ECO:0000256" key="1">
    <source>
        <dbReference type="SAM" id="MobiDB-lite"/>
    </source>
</evidence>